<dbReference type="PANTHER" id="PTHR11439">
    <property type="entry name" value="GAG-POL-RELATED RETROTRANSPOSON"/>
    <property type="match status" value="1"/>
</dbReference>
<dbReference type="PROSITE" id="PS50013">
    <property type="entry name" value="CHROMO_2"/>
    <property type="match status" value="1"/>
</dbReference>
<dbReference type="PANTHER" id="PTHR11439:SF484">
    <property type="entry name" value="REVERSE TRANSCRIPTASE TY1_COPIA-TYPE DOMAIN-CONTAINING PROTEIN"/>
    <property type="match status" value="1"/>
</dbReference>
<dbReference type="Gene3D" id="2.40.50.40">
    <property type="match status" value="1"/>
</dbReference>
<dbReference type="InterPro" id="IPR000953">
    <property type="entry name" value="Chromo/chromo_shadow_dom"/>
</dbReference>
<dbReference type="InterPro" id="IPR023780">
    <property type="entry name" value="Chromo_domain"/>
</dbReference>
<dbReference type="InterPro" id="IPR043502">
    <property type="entry name" value="DNA/RNA_pol_sf"/>
</dbReference>
<evidence type="ECO:0000313" key="2">
    <source>
        <dbReference type="EMBL" id="RVW26668.1"/>
    </source>
</evidence>
<reference evidence="2 3" key="1">
    <citation type="journal article" date="2018" name="PLoS Genet.">
        <title>Population sequencing reveals clonal diversity and ancestral inbreeding in the grapevine cultivar Chardonnay.</title>
        <authorList>
            <person name="Roach M.J."/>
            <person name="Johnson D.L."/>
            <person name="Bohlmann J."/>
            <person name="van Vuuren H.J."/>
            <person name="Jones S.J."/>
            <person name="Pretorius I.S."/>
            <person name="Schmidt S.A."/>
            <person name="Borneman A.R."/>
        </authorList>
    </citation>
    <scope>NUCLEOTIDE SEQUENCE [LARGE SCALE GENOMIC DNA]</scope>
    <source>
        <strain evidence="3">cv. Chardonnay</strain>
        <tissue evidence="2">Leaf</tissue>
    </source>
</reference>
<dbReference type="InterPro" id="IPR056924">
    <property type="entry name" value="SH3_Tf2-1"/>
</dbReference>
<proteinExistence type="predicted"/>
<evidence type="ECO:0000259" key="1">
    <source>
        <dbReference type="PROSITE" id="PS50013"/>
    </source>
</evidence>
<dbReference type="InterPro" id="IPR057670">
    <property type="entry name" value="SH3_retrovirus"/>
</dbReference>
<accession>A0A438CTY6</accession>
<comment type="caution">
    <text evidence="2">The sequence shown here is derived from an EMBL/GenBank/DDBJ whole genome shotgun (WGS) entry which is preliminary data.</text>
</comment>
<name>A0A438CTY6_VITVI</name>
<dbReference type="InterPro" id="IPR016197">
    <property type="entry name" value="Chromo-like_dom_sf"/>
</dbReference>
<dbReference type="SMART" id="SM00298">
    <property type="entry name" value="CHROMO"/>
    <property type="match status" value="1"/>
</dbReference>
<sequence length="750" mass="84539">MPSSVLHDQIPHSLLFLDQPLYFLPPRVFGCTCFVHILTPGQDKLSAKAMKCLFLGYFRLQKGYRCYSLETHRYFISVDVTFFEDSPFFSTTSESLPVSEVYHRRPRVVAPLPFPEAPADSLPIPSASPTPALPSPNDLPIAIRKGWRQAMVDEMAALHSNGTWDLVFLPSGKSTVGCRWVYAIKVGPDGQVDRLKARLVAKGYTQVYGSDYGDTFSPVAKIASVRLLLSMAAMCSWPLYQMDIKNVFLHGDLAEEVYMEQPPGFVAQGESGLVCRLRRSLYGLKQSPRAWFSRFSSVVQEFGMPSQYSSDQDGIQKLKHIFLPTFRPKTWGNSNCKPVDTPMDPNVKLVPGQGEPLGDPGRYRRLVGKLNYLTITRPDIYFPVSVVSQFLQSPCDSHWDAVIRILRYIKSTPGQGVLYENRGHTQVVGYTDADSAAHPQIDVPLQGTVFLLEELRFGKDEQMKLICDNQAALHITSNPVFHERTKHIEVDCHFIREKIASGCVATSFDQILLMAEFAYNSSVNRKTALSNENYKAQADLKRKFADFKEGDMAMVRIRPKGYPKGTYKKLHSKNAGPYRVLKKISSNAYVLDLPENIGISNIFNIKDLTLCSNPKDVITNGGPNARLPPAPCLKEEIEDVIDHRFVSTRGGGYQKYLVKWRGRPLSDCTWITDGEFQHLNQDLYERFHAFNSSRSSFPKPKRVDRDKWQPSLKVYERRKGVGSKAQALIWHSLDGTGLSWDLIQVNMGSA</sequence>
<dbReference type="SUPFAM" id="SSF56672">
    <property type="entry name" value="DNA/RNA polymerases"/>
    <property type="match status" value="1"/>
</dbReference>
<dbReference type="SUPFAM" id="SSF54160">
    <property type="entry name" value="Chromo domain-like"/>
    <property type="match status" value="1"/>
</dbReference>
<evidence type="ECO:0000313" key="3">
    <source>
        <dbReference type="Proteomes" id="UP000288805"/>
    </source>
</evidence>
<dbReference type="InterPro" id="IPR013103">
    <property type="entry name" value="RVT_2"/>
</dbReference>
<dbReference type="AlphaFoldDB" id="A0A438CTY6"/>
<dbReference type="CDD" id="cd00024">
    <property type="entry name" value="CD_CSD"/>
    <property type="match status" value="1"/>
</dbReference>
<dbReference type="EMBL" id="QGNW01001998">
    <property type="protein sequence ID" value="RVW26668.1"/>
    <property type="molecule type" value="Genomic_DNA"/>
</dbReference>
<feature type="domain" description="Chromo" evidence="1">
    <location>
        <begin position="635"/>
        <end position="699"/>
    </location>
</feature>
<dbReference type="Pfam" id="PF24626">
    <property type="entry name" value="SH3_Tf2-1"/>
    <property type="match status" value="1"/>
</dbReference>
<protein>
    <submittedName>
        <fullName evidence="2">Retrovirus-related Pol polyprotein from transposon TNT 1-94</fullName>
    </submittedName>
</protein>
<dbReference type="Pfam" id="PF07727">
    <property type="entry name" value="RVT_2"/>
    <property type="match status" value="1"/>
</dbReference>
<dbReference type="Pfam" id="PF25597">
    <property type="entry name" value="SH3_retrovirus"/>
    <property type="match status" value="1"/>
</dbReference>
<dbReference type="Pfam" id="PF00385">
    <property type="entry name" value="Chromo"/>
    <property type="match status" value="1"/>
</dbReference>
<dbReference type="Proteomes" id="UP000288805">
    <property type="component" value="Unassembled WGS sequence"/>
</dbReference>
<dbReference type="CDD" id="cd09272">
    <property type="entry name" value="RNase_HI_RT_Ty1"/>
    <property type="match status" value="1"/>
</dbReference>
<gene>
    <name evidence="2" type="primary">POLX_1239</name>
    <name evidence="2" type="ORF">CK203_096502</name>
</gene>
<organism evidence="2 3">
    <name type="scientific">Vitis vinifera</name>
    <name type="common">Grape</name>
    <dbReference type="NCBI Taxonomy" id="29760"/>
    <lineage>
        <taxon>Eukaryota</taxon>
        <taxon>Viridiplantae</taxon>
        <taxon>Streptophyta</taxon>
        <taxon>Embryophyta</taxon>
        <taxon>Tracheophyta</taxon>
        <taxon>Spermatophyta</taxon>
        <taxon>Magnoliopsida</taxon>
        <taxon>eudicotyledons</taxon>
        <taxon>Gunneridae</taxon>
        <taxon>Pentapetalae</taxon>
        <taxon>rosids</taxon>
        <taxon>Vitales</taxon>
        <taxon>Vitaceae</taxon>
        <taxon>Viteae</taxon>
        <taxon>Vitis</taxon>
    </lineage>
</organism>